<dbReference type="Pfam" id="PF00145">
    <property type="entry name" value="DNA_methylase"/>
    <property type="match status" value="1"/>
</dbReference>
<comment type="similarity">
    <text evidence="7 8">Belongs to the class I-like SAM-binding methyltransferase superfamily. C5-methyltransferase family.</text>
</comment>
<dbReference type="PANTHER" id="PTHR10629">
    <property type="entry name" value="CYTOSINE-SPECIFIC METHYLTRANSFERASE"/>
    <property type="match status" value="1"/>
</dbReference>
<dbReference type="GO" id="GO:0032259">
    <property type="term" value="P:methylation"/>
    <property type="evidence" value="ECO:0007669"/>
    <property type="project" value="UniProtKB-KW"/>
</dbReference>
<evidence type="ECO:0000256" key="4">
    <source>
        <dbReference type="ARBA" id="ARBA00022691"/>
    </source>
</evidence>
<dbReference type="Gene3D" id="3.90.120.10">
    <property type="entry name" value="DNA Methylase, subunit A, domain 2"/>
    <property type="match status" value="1"/>
</dbReference>
<dbReference type="Gene3D" id="3.40.50.150">
    <property type="entry name" value="Vaccinia Virus protein VP39"/>
    <property type="match status" value="1"/>
</dbReference>
<keyword evidence="4 7" id="KW-0949">S-adenosyl-L-methionine</keyword>
<dbReference type="InterPro" id="IPR029063">
    <property type="entry name" value="SAM-dependent_MTases_sf"/>
</dbReference>
<feature type="active site" evidence="7">
    <location>
        <position position="75"/>
    </location>
</feature>
<comment type="catalytic activity">
    <reaction evidence="6">
        <text>a 2'-deoxycytidine in DNA + S-adenosyl-L-methionine = a 5-methyl-2'-deoxycytidine in DNA + S-adenosyl-L-homocysteine + H(+)</text>
        <dbReference type="Rhea" id="RHEA:13681"/>
        <dbReference type="Rhea" id="RHEA-COMP:11369"/>
        <dbReference type="Rhea" id="RHEA-COMP:11370"/>
        <dbReference type="ChEBI" id="CHEBI:15378"/>
        <dbReference type="ChEBI" id="CHEBI:57856"/>
        <dbReference type="ChEBI" id="CHEBI:59789"/>
        <dbReference type="ChEBI" id="CHEBI:85452"/>
        <dbReference type="ChEBI" id="CHEBI:85454"/>
        <dbReference type="EC" id="2.1.1.37"/>
    </reaction>
</comment>
<gene>
    <name evidence="9" type="ORF">EYH37_02845</name>
</gene>
<accession>A0A9D0YPD3</accession>
<reference evidence="9" key="1">
    <citation type="journal article" date="2020" name="ISME J.">
        <title>Gammaproteobacteria mediating utilization of methyl-, sulfur- and petroleum organic compounds in deep ocean hydrothermal plumes.</title>
        <authorList>
            <person name="Zhou Z."/>
            <person name="Liu Y."/>
            <person name="Pan J."/>
            <person name="Cron B.R."/>
            <person name="Toner B.M."/>
            <person name="Anantharaman K."/>
            <person name="Breier J.A."/>
            <person name="Dick G.J."/>
            <person name="Li M."/>
        </authorList>
    </citation>
    <scope>NUCLEOTIDE SEQUENCE</scope>
    <source>
        <strain evidence="9">SZUA-1501</strain>
    </source>
</reference>
<dbReference type="EC" id="2.1.1.37" evidence="1"/>
<protein>
    <recommendedName>
        <fullName evidence="1">DNA (cytosine-5-)-methyltransferase</fullName>
        <ecNumber evidence="1">2.1.1.37</ecNumber>
    </recommendedName>
</protein>
<dbReference type="EMBL" id="DQVE01000030">
    <property type="protein sequence ID" value="HIP98292.1"/>
    <property type="molecule type" value="Genomic_DNA"/>
</dbReference>
<evidence type="ECO:0000256" key="3">
    <source>
        <dbReference type="ARBA" id="ARBA00022679"/>
    </source>
</evidence>
<keyword evidence="2 7" id="KW-0489">Methyltransferase</keyword>
<organism evidence="9 10">
    <name type="scientific">Aquifex aeolicus</name>
    <dbReference type="NCBI Taxonomy" id="63363"/>
    <lineage>
        <taxon>Bacteria</taxon>
        <taxon>Pseudomonadati</taxon>
        <taxon>Aquificota</taxon>
        <taxon>Aquificia</taxon>
        <taxon>Aquificales</taxon>
        <taxon>Aquificaceae</taxon>
        <taxon>Aquifex</taxon>
    </lineage>
</organism>
<sequence length="326" mass="37662">MFTVIDLFAGGGGFSYGFKGEGFTISAGVEINPSACRTYERNISPLQMFCSDIRNLSGREFENQNPDVVIGGPPCEAYTPVSLNRMDNPIDRLYLDERGRLTLDYIRLVAHLQPKVFVMENVLQITEGQLKYALMEEFRQAGYERIYFNVLRSENYGSPSERTRVFVSNIYFKGYLERFRVSRKTIVWTAIGDLPKPDFPHDIPNHSWVDIPKKFKKRWEKLRFGQSALYFGKGNKVFKDYTKLHPEKISPTVKGSGRFLHPYQPRLLSVREQARLMTYPDDYIFEGGLNEQYNQVGESVQPLISKLIAKAVKEYLLNGNKNWNFT</sequence>
<dbReference type="SUPFAM" id="SSF53335">
    <property type="entry name" value="S-adenosyl-L-methionine-dependent methyltransferases"/>
    <property type="match status" value="1"/>
</dbReference>
<dbReference type="PRINTS" id="PR00105">
    <property type="entry name" value="C5METTRFRASE"/>
</dbReference>
<dbReference type="PANTHER" id="PTHR10629:SF52">
    <property type="entry name" value="DNA (CYTOSINE-5)-METHYLTRANSFERASE 1"/>
    <property type="match status" value="1"/>
</dbReference>
<name>A0A9D0YPD3_AQUAO</name>
<dbReference type="InterPro" id="IPR001525">
    <property type="entry name" value="C5_MeTfrase"/>
</dbReference>
<evidence type="ECO:0000313" key="10">
    <source>
        <dbReference type="Proteomes" id="UP000606463"/>
    </source>
</evidence>
<evidence type="ECO:0000256" key="6">
    <source>
        <dbReference type="ARBA" id="ARBA00047422"/>
    </source>
</evidence>
<dbReference type="NCBIfam" id="TIGR00675">
    <property type="entry name" value="dcm"/>
    <property type="match status" value="1"/>
</dbReference>
<dbReference type="InterPro" id="IPR050390">
    <property type="entry name" value="C5-Methyltransferase"/>
</dbReference>
<keyword evidence="3 7" id="KW-0808">Transferase</keyword>
<evidence type="ECO:0000256" key="7">
    <source>
        <dbReference type="PROSITE-ProRule" id="PRU01016"/>
    </source>
</evidence>
<evidence type="ECO:0000256" key="1">
    <source>
        <dbReference type="ARBA" id="ARBA00011975"/>
    </source>
</evidence>
<dbReference type="GO" id="GO:0003886">
    <property type="term" value="F:DNA (cytosine-5-)-methyltransferase activity"/>
    <property type="evidence" value="ECO:0007669"/>
    <property type="project" value="UniProtKB-EC"/>
</dbReference>
<evidence type="ECO:0000256" key="5">
    <source>
        <dbReference type="ARBA" id="ARBA00022747"/>
    </source>
</evidence>
<evidence type="ECO:0000313" key="9">
    <source>
        <dbReference type="EMBL" id="HIP98292.1"/>
    </source>
</evidence>
<proteinExistence type="inferred from homology"/>
<dbReference type="GO" id="GO:0003677">
    <property type="term" value="F:DNA binding"/>
    <property type="evidence" value="ECO:0007669"/>
    <property type="project" value="TreeGrafter"/>
</dbReference>
<dbReference type="GO" id="GO:0044027">
    <property type="term" value="P:negative regulation of gene expression via chromosomal CpG island methylation"/>
    <property type="evidence" value="ECO:0007669"/>
    <property type="project" value="TreeGrafter"/>
</dbReference>
<dbReference type="PROSITE" id="PS51679">
    <property type="entry name" value="SAM_MT_C5"/>
    <property type="match status" value="1"/>
</dbReference>
<keyword evidence="5" id="KW-0680">Restriction system</keyword>
<evidence type="ECO:0000256" key="2">
    <source>
        <dbReference type="ARBA" id="ARBA00022603"/>
    </source>
</evidence>
<comment type="caution">
    <text evidence="9">The sequence shown here is derived from an EMBL/GenBank/DDBJ whole genome shotgun (WGS) entry which is preliminary data.</text>
</comment>
<dbReference type="GO" id="GO:0009307">
    <property type="term" value="P:DNA restriction-modification system"/>
    <property type="evidence" value="ECO:0007669"/>
    <property type="project" value="UniProtKB-KW"/>
</dbReference>
<evidence type="ECO:0000256" key="8">
    <source>
        <dbReference type="RuleBase" id="RU000416"/>
    </source>
</evidence>
<dbReference type="Proteomes" id="UP000606463">
    <property type="component" value="Unassembled WGS sequence"/>
</dbReference>
<dbReference type="AlphaFoldDB" id="A0A9D0YPD3"/>